<dbReference type="EMBL" id="CCYA01000254">
    <property type="protein sequence ID" value="CEH17410.1"/>
    <property type="molecule type" value="Genomic_DNA"/>
</dbReference>
<dbReference type="STRING" id="401625.A0A0N7LAS6"/>
<feature type="compositionally biased region" description="Polar residues" evidence="1">
    <location>
        <begin position="1"/>
        <end position="11"/>
    </location>
</feature>
<dbReference type="GO" id="GO:0005737">
    <property type="term" value="C:cytoplasm"/>
    <property type="evidence" value="ECO:0007669"/>
    <property type="project" value="InterPro"/>
</dbReference>
<dbReference type="AlphaFoldDB" id="A0A0N7LAS6"/>
<keyword evidence="3" id="KW-1185">Reference proteome</keyword>
<dbReference type="Proteomes" id="UP000054845">
    <property type="component" value="Unassembled WGS sequence"/>
</dbReference>
<dbReference type="GO" id="GO:0004177">
    <property type="term" value="F:aminopeptidase activity"/>
    <property type="evidence" value="ECO:0007669"/>
    <property type="project" value="UniProtKB-EC"/>
</dbReference>
<feature type="compositionally biased region" description="Low complexity" evidence="1">
    <location>
        <begin position="47"/>
        <end position="73"/>
    </location>
</feature>
<dbReference type="InterPro" id="IPR029058">
    <property type="entry name" value="AB_hydrolase_fold"/>
</dbReference>
<sequence length="210" mass="22927">MSFSKLRNRLSTLGAPKRTNSTAAPASTADTPSAAATAPAVPPKSPKPAASAKANGSKKSSSNSKVVDGSGVDYDPSVRSLQGLRLPRKQHDLGSCSRHREAKGVAQSGQVACLWRFMGRSELEFFYQNGASHIFPELFAPYREEIPEDERHDMIAAYHKRLTGDSDEARLSAAKKWSYWELGTSKLYVDANFVSVSQYGFYLLSSFLTS</sequence>
<organism evidence="2 3">
    <name type="scientific">Ceraceosorus bombacis</name>
    <dbReference type="NCBI Taxonomy" id="401625"/>
    <lineage>
        <taxon>Eukaryota</taxon>
        <taxon>Fungi</taxon>
        <taxon>Dikarya</taxon>
        <taxon>Basidiomycota</taxon>
        <taxon>Ustilaginomycotina</taxon>
        <taxon>Exobasidiomycetes</taxon>
        <taxon>Ceraceosorales</taxon>
        <taxon>Ceraceosoraceae</taxon>
        <taxon>Ceraceosorus</taxon>
    </lineage>
</organism>
<dbReference type="PANTHER" id="PTHR43722:SF1">
    <property type="entry name" value="PROLINE IMINOPEPTIDASE"/>
    <property type="match status" value="1"/>
</dbReference>
<feature type="compositionally biased region" description="Low complexity" evidence="1">
    <location>
        <begin position="20"/>
        <end position="39"/>
    </location>
</feature>
<dbReference type="InterPro" id="IPR005944">
    <property type="entry name" value="Pro_iminopeptidase"/>
</dbReference>
<name>A0A0N7LAS6_9BASI</name>
<protein>
    <submittedName>
        <fullName evidence="2">Proline iminopeptidase</fullName>
    </submittedName>
</protein>
<dbReference type="Gene3D" id="3.40.50.1820">
    <property type="entry name" value="alpha/beta hydrolase"/>
    <property type="match status" value="1"/>
</dbReference>
<dbReference type="PANTHER" id="PTHR43722">
    <property type="entry name" value="PROLINE IMINOPEPTIDASE"/>
    <property type="match status" value="1"/>
</dbReference>
<accession>A0A0N7LAS6</accession>
<reference evidence="3" key="1">
    <citation type="submission" date="2014-09" db="EMBL/GenBank/DDBJ databases">
        <authorList>
            <person name="Sharma Rahul"/>
            <person name="Thines Marco"/>
        </authorList>
    </citation>
    <scope>NUCLEOTIDE SEQUENCE [LARGE SCALE GENOMIC DNA]</scope>
</reference>
<dbReference type="OrthoDB" id="10249433at2759"/>
<feature type="region of interest" description="Disordered" evidence="1">
    <location>
        <begin position="1"/>
        <end position="86"/>
    </location>
</feature>
<evidence type="ECO:0000313" key="3">
    <source>
        <dbReference type="Proteomes" id="UP000054845"/>
    </source>
</evidence>
<evidence type="ECO:0000256" key="1">
    <source>
        <dbReference type="SAM" id="MobiDB-lite"/>
    </source>
</evidence>
<evidence type="ECO:0000313" key="2">
    <source>
        <dbReference type="EMBL" id="CEH17410.1"/>
    </source>
</evidence>
<proteinExistence type="predicted"/>
<dbReference type="GO" id="GO:0006508">
    <property type="term" value="P:proteolysis"/>
    <property type="evidence" value="ECO:0007669"/>
    <property type="project" value="InterPro"/>
</dbReference>